<comment type="subcellular location">
    <subcellularLocation>
        <location evidence="1">Mitochondrion</location>
    </subcellularLocation>
</comment>
<dbReference type="SMART" id="SM01155">
    <property type="entry name" value="DUF1713"/>
    <property type="match status" value="1"/>
</dbReference>
<evidence type="ECO:0000313" key="6">
    <source>
        <dbReference type="EMBL" id="KAF2746203.1"/>
    </source>
</evidence>
<protein>
    <recommendedName>
        <fullName evidence="4">Small ribosomal subunit protein mS38</fullName>
    </recommendedName>
</protein>
<feature type="domain" description="Ribosomal protein mS38 C-terminal" evidence="5">
    <location>
        <begin position="144"/>
        <end position="177"/>
    </location>
</feature>
<reference evidence="6" key="1">
    <citation type="journal article" date="2020" name="Stud. Mycol.">
        <title>101 Dothideomycetes genomes: a test case for predicting lifestyles and emergence of pathogens.</title>
        <authorList>
            <person name="Haridas S."/>
            <person name="Albert R."/>
            <person name="Binder M."/>
            <person name="Bloem J."/>
            <person name="Labutti K."/>
            <person name="Salamov A."/>
            <person name="Andreopoulos B."/>
            <person name="Baker S."/>
            <person name="Barry K."/>
            <person name="Bills G."/>
            <person name="Bluhm B."/>
            <person name="Cannon C."/>
            <person name="Castanera R."/>
            <person name="Culley D."/>
            <person name="Daum C."/>
            <person name="Ezra D."/>
            <person name="Gonzalez J."/>
            <person name="Henrissat B."/>
            <person name="Kuo A."/>
            <person name="Liang C."/>
            <person name="Lipzen A."/>
            <person name="Lutzoni F."/>
            <person name="Magnuson J."/>
            <person name="Mondo S."/>
            <person name="Nolan M."/>
            <person name="Ohm R."/>
            <person name="Pangilinan J."/>
            <person name="Park H.-J."/>
            <person name="Ramirez L."/>
            <person name="Alfaro M."/>
            <person name="Sun H."/>
            <person name="Tritt A."/>
            <person name="Yoshinaga Y."/>
            <person name="Zwiers L.-H."/>
            <person name="Turgeon B."/>
            <person name="Goodwin S."/>
            <person name="Spatafora J."/>
            <person name="Crous P."/>
            <person name="Grigoriev I."/>
        </authorList>
    </citation>
    <scope>NUCLEOTIDE SEQUENCE</scope>
    <source>
        <strain evidence="6">CBS 119925</strain>
    </source>
</reference>
<dbReference type="Proteomes" id="UP000799440">
    <property type="component" value="Unassembled WGS sequence"/>
</dbReference>
<dbReference type="PANTHER" id="PTHR32035:SF3">
    <property type="entry name" value="SMALL RIBOSOMAL SUBUNIT PROTEIN MS38"/>
    <property type="match status" value="1"/>
</dbReference>
<organism evidence="6 7">
    <name type="scientific">Sporormia fimetaria CBS 119925</name>
    <dbReference type="NCBI Taxonomy" id="1340428"/>
    <lineage>
        <taxon>Eukaryota</taxon>
        <taxon>Fungi</taxon>
        <taxon>Dikarya</taxon>
        <taxon>Ascomycota</taxon>
        <taxon>Pezizomycotina</taxon>
        <taxon>Dothideomycetes</taxon>
        <taxon>Pleosporomycetidae</taxon>
        <taxon>Pleosporales</taxon>
        <taxon>Sporormiaceae</taxon>
        <taxon>Sporormia</taxon>
    </lineage>
</organism>
<evidence type="ECO:0000256" key="4">
    <source>
        <dbReference type="ARBA" id="ARBA00035682"/>
    </source>
</evidence>
<dbReference type="PANTHER" id="PTHR32035">
    <property type="entry name" value="AURORA KINASE A-INTERACTING PROTEIN"/>
    <property type="match status" value="1"/>
</dbReference>
<accession>A0A6A6V7Z7</accession>
<sequence length="178" mass="19623">MFTPAALRTVVRPTSICTAGEATTKAALIAGFLSPASHIPPTGRQRVTAASDVFQKPFSEYQRQTSGLTTKAPVDTLEFLNHLDGPSNVIDTLKAQYSRFQPPPPPAPSSNTTIPSNAVAESRIQAADSPQLLEADATTNPEVFAISVKRQRKLKMKKHKYKKLMKRTRLLRRKLDRL</sequence>
<name>A0A6A6V7Z7_9PLEO</name>
<proteinExistence type="inferred from homology"/>
<keyword evidence="2" id="KW-0496">Mitochondrion</keyword>
<dbReference type="EMBL" id="MU006578">
    <property type="protein sequence ID" value="KAF2746203.1"/>
    <property type="molecule type" value="Genomic_DNA"/>
</dbReference>
<evidence type="ECO:0000256" key="2">
    <source>
        <dbReference type="ARBA" id="ARBA00023128"/>
    </source>
</evidence>
<dbReference type="AlphaFoldDB" id="A0A6A6V7Z7"/>
<dbReference type="InterPro" id="IPR013177">
    <property type="entry name" value="Ribosomal_mS38_C"/>
</dbReference>
<comment type="similarity">
    <text evidence="3">Belongs to the mitochondrion-specific ribosomal protein mS38 family.</text>
</comment>
<evidence type="ECO:0000259" key="5">
    <source>
        <dbReference type="SMART" id="SM01155"/>
    </source>
</evidence>
<evidence type="ECO:0000256" key="1">
    <source>
        <dbReference type="ARBA" id="ARBA00004173"/>
    </source>
</evidence>
<evidence type="ECO:0000313" key="7">
    <source>
        <dbReference type="Proteomes" id="UP000799440"/>
    </source>
</evidence>
<gene>
    <name evidence="6" type="ORF">M011DRAFT_478201</name>
</gene>
<dbReference type="GO" id="GO:0005739">
    <property type="term" value="C:mitochondrion"/>
    <property type="evidence" value="ECO:0007669"/>
    <property type="project" value="UniProtKB-SubCell"/>
</dbReference>
<dbReference type="Pfam" id="PF08213">
    <property type="entry name" value="COX24_C"/>
    <property type="match status" value="1"/>
</dbReference>
<keyword evidence="7" id="KW-1185">Reference proteome</keyword>
<evidence type="ECO:0000256" key="3">
    <source>
        <dbReference type="ARBA" id="ARBA00035647"/>
    </source>
</evidence>